<evidence type="ECO:0000313" key="2">
    <source>
        <dbReference type="EMBL" id="PSL06969.1"/>
    </source>
</evidence>
<dbReference type="Pfam" id="PF06283">
    <property type="entry name" value="ThuA"/>
    <property type="match status" value="1"/>
</dbReference>
<dbReference type="InterPro" id="IPR029010">
    <property type="entry name" value="ThuA-like"/>
</dbReference>
<dbReference type="Proteomes" id="UP000243528">
    <property type="component" value="Unassembled WGS sequence"/>
</dbReference>
<dbReference type="PANTHER" id="PTHR40469">
    <property type="entry name" value="SECRETED GLYCOSYL HYDROLASE"/>
    <property type="match status" value="1"/>
</dbReference>
<evidence type="ECO:0000313" key="3">
    <source>
        <dbReference type="Proteomes" id="UP000243528"/>
    </source>
</evidence>
<protein>
    <recommendedName>
        <fullName evidence="1">ThuA-like domain-containing protein</fullName>
    </recommendedName>
</protein>
<dbReference type="AlphaFoldDB" id="A0A2P8EBW3"/>
<dbReference type="EMBL" id="PYGE01000002">
    <property type="protein sequence ID" value="PSL06969.1"/>
    <property type="molecule type" value="Genomic_DNA"/>
</dbReference>
<name>A0A2P8EBW3_9ACTN</name>
<dbReference type="SUPFAM" id="SSF52317">
    <property type="entry name" value="Class I glutamine amidotransferase-like"/>
    <property type="match status" value="1"/>
</dbReference>
<keyword evidence="3" id="KW-1185">Reference proteome</keyword>
<dbReference type="InterPro" id="IPR029062">
    <property type="entry name" value="Class_I_gatase-like"/>
</dbReference>
<comment type="caution">
    <text evidence="2">The sequence shown here is derived from an EMBL/GenBank/DDBJ whole genome shotgun (WGS) entry which is preliminary data.</text>
</comment>
<dbReference type="PANTHER" id="PTHR40469:SF2">
    <property type="entry name" value="GALACTOSE-BINDING DOMAIN-LIKE SUPERFAMILY PROTEIN"/>
    <property type="match status" value="1"/>
</dbReference>
<gene>
    <name evidence="2" type="ORF">CLV30_102358</name>
</gene>
<proteinExistence type="predicted"/>
<sequence>MTGLLVFSATNGYRHDSIPAGVAALRDLGAEAGFDVDATEDPTYFTTRSLRGYDAVVFLSSSGTVFDDEQRAALERFVRDGGGYVGIHAASTTEYDWPFYGELAGARFDRHPPVQPGVITVEDHDHPATAHLPARWEWTDEWYDFRSDPRPHVRVLLSVDEDSYEGGRMGPGHPIAWCHRVGSGRCFYTALGHTAEAFDEPVFRAHLHGGITSVLPG</sequence>
<accession>A0A2P8EBW3</accession>
<reference evidence="2 3" key="1">
    <citation type="submission" date="2018-03" db="EMBL/GenBank/DDBJ databases">
        <title>Genomic Encyclopedia of Archaeal and Bacterial Type Strains, Phase II (KMG-II): from individual species to whole genera.</title>
        <authorList>
            <person name="Goeker M."/>
        </authorList>
    </citation>
    <scope>NUCLEOTIDE SEQUENCE [LARGE SCALE GENOMIC DNA]</scope>
    <source>
        <strain evidence="2 3">DSM 45211</strain>
    </source>
</reference>
<dbReference type="Gene3D" id="3.40.50.880">
    <property type="match status" value="1"/>
</dbReference>
<evidence type="ECO:0000259" key="1">
    <source>
        <dbReference type="Pfam" id="PF06283"/>
    </source>
</evidence>
<feature type="domain" description="ThuA-like" evidence="1">
    <location>
        <begin position="4"/>
        <end position="211"/>
    </location>
</feature>
<dbReference type="RefSeq" id="WP_205740431.1">
    <property type="nucleotide sequence ID" value="NZ_ML142898.1"/>
</dbReference>
<organism evidence="2 3">
    <name type="scientific">Haloactinopolyspora alba</name>
    <dbReference type="NCBI Taxonomy" id="648780"/>
    <lineage>
        <taxon>Bacteria</taxon>
        <taxon>Bacillati</taxon>
        <taxon>Actinomycetota</taxon>
        <taxon>Actinomycetes</taxon>
        <taxon>Jiangellales</taxon>
        <taxon>Jiangellaceae</taxon>
        <taxon>Haloactinopolyspora</taxon>
    </lineage>
</organism>